<dbReference type="PANTHER" id="PTHR33562:SF30">
    <property type="entry name" value="LD40063P"/>
    <property type="match status" value="1"/>
</dbReference>
<evidence type="ECO:0000256" key="8">
    <source>
        <dbReference type="ARBA" id="ARBA00023288"/>
    </source>
</evidence>
<feature type="signal peptide" evidence="9">
    <location>
        <begin position="1"/>
        <end position="23"/>
    </location>
</feature>
<evidence type="ECO:0000256" key="1">
    <source>
        <dbReference type="ARBA" id="ARBA00004589"/>
    </source>
</evidence>
<organism evidence="10">
    <name type="scientific">Bactrocera dorsalis</name>
    <name type="common">Oriental fruit fly</name>
    <name type="synonym">Dacus dorsalis</name>
    <dbReference type="NCBI Taxonomy" id="27457"/>
    <lineage>
        <taxon>Eukaryota</taxon>
        <taxon>Metazoa</taxon>
        <taxon>Ecdysozoa</taxon>
        <taxon>Arthropoda</taxon>
        <taxon>Hexapoda</taxon>
        <taxon>Insecta</taxon>
        <taxon>Pterygota</taxon>
        <taxon>Neoptera</taxon>
        <taxon>Endopterygota</taxon>
        <taxon>Diptera</taxon>
        <taxon>Brachycera</taxon>
        <taxon>Muscomorpha</taxon>
        <taxon>Tephritoidea</taxon>
        <taxon>Tephritidae</taxon>
        <taxon>Bactrocera</taxon>
        <taxon>Bactrocera</taxon>
    </lineage>
</organism>
<keyword evidence="5" id="KW-1133">Transmembrane helix</keyword>
<keyword evidence="6" id="KW-0472">Membrane</keyword>
<evidence type="ECO:0000256" key="5">
    <source>
        <dbReference type="ARBA" id="ARBA00022989"/>
    </source>
</evidence>
<dbReference type="EMBL" id="GAKP01005908">
    <property type="protein sequence ID" value="JAC53044.1"/>
    <property type="molecule type" value="Transcribed_RNA"/>
</dbReference>
<name>A0A034WEC6_BACDO</name>
<dbReference type="GO" id="GO:0030431">
    <property type="term" value="P:sleep"/>
    <property type="evidence" value="ECO:0007669"/>
    <property type="project" value="InterPro"/>
</dbReference>
<evidence type="ECO:0000256" key="6">
    <source>
        <dbReference type="ARBA" id="ARBA00023136"/>
    </source>
</evidence>
<feature type="chain" id="PRO_5044537812" description="Protein sleepless" evidence="9">
    <location>
        <begin position="24"/>
        <end position="159"/>
    </location>
</feature>
<keyword evidence="3" id="KW-0812">Transmembrane</keyword>
<dbReference type="AlphaFoldDB" id="A0A034WEC6"/>
<evidence type="ECO:0000313" key="10">
    <source>
        <dbReference type="EMBL" id="JAC53044.1"/>
    </source>
</evidence>
<protein>
    <recommendedName>
        <fullName evidence="11">Protein sleepless</fullName>
    </recommendedName>
</protein>
<evidence type="ECO:0000256" key="9">
    <source>
        <dbReference type="SAM" id="SignalP"/>
    </source>
</evidence>
<reference evidence="10" key="1">
    <citation type="journal article" date="2014" name="BMC Genomics">
        <title>Characterizing the developmental transcriptome of the oriental fruit fly, Bactrocera dorsalis (Diptera: Tephritidae) through comparative genomic analysis with Drosophila melanogaster utilizing modENCODE datasets.</title>
        <authorList>
            <person name="Geib S.M."/>
            <person name="Calla B."/>
            <person name="Hall B."/>
            <person name="Hou S."/>
            <person name="Manoukis N.C."/>
        </authorList>
    </citation>
    <scope>NUCLEOTIDE SEQUENCE</scope>
    <source>
        <strain evidence="10">Punador</strain>
    </source>
</reference>
<evidence type="ECO:0000256" key="4">
    <source>
        <dbReference type="ARBA" id="ARBA00022729"/>
    </source>
</evidence>
<evidence type="ECO:0000256" key="3">
    <source>
        <dbReference type="ARBA" id="ARBA00022692"/>
    </source>
</evidence>
<keyword evidence="4 9" id="KW-0732">Signal</keyword>
<dbReference type="CDD" id="cd23593">
    <property type="entry name" value="TFP_LU_ECD_Twit"/>
    <property type="match status" value="1"/>
</dbReference>
<evidence type="ECO:0008006" key="11">
    <source>
        <dbReference type="Google" id="ProtNLM"/>
    </source>
</evidence>
<proteinExistence type="predicted"/>
<comment type="subcellular location">
    <subcellularLocation>
        <location evidence="1">Membrane</location>
        <topology evidence="1">Lipid-anchor</topology>
        <topology evidence="1">GPI-anchor</topology>
    </subcellularLocation>
</comment>
<dbReference type="InterPro" id="IPR050975">
    <property type="entry name" value="Sleep_regulator"/>
</dbReference>
<evidence type="ECO:0000256" key="2">
    <source>
        <dbReference type="ARBA" id="ARBA00022622"/>
    </source>
</evidence>
<evidence type="ECO:0000256" key="7">
    <source>
        <dbReference type="ARBA" id="ARBA00023180"/>
    </source>
</evidence>
<sequence>MQKDLKIILGGICLILAVHCSKAEPKQLECWHCSSETIGAEDFCKESFDEDGIPDEEMRREHNINVLRNCSSTTNSEHEQAVCRKTVEEINGKVVTKRFCYYTNKSDSLDRCMEEPTEKNVVRIFCQDCQKDRCNGAGKEFVTWLSQLLPLFLANSMRF</sequence>
<keyword evidence="8" id="KW-0449">Lipoprotein</keyword>
<dbReference type="GO" id="GO:0032222">
    <property type="term" value="P:regulation of synaptic transmission, cholinergic"/>
    <property type="evidence" value="ECO:0007669"/>
    <property type="project" value="InterPro"/>
</dbReference>
<dbReference type="PANTHER" id="PTHR33562">
    <property type="entry name" value="ATILLA, ISOFORM B-RELATED-RELATED"/>
    <property type="match status" value="1"/>
</dbReference>
<dbReference type="InterPro" id="IPR031424">
    <property type="entry name" value="QVR-like"/>
</dbReference>
<accession>A0A034WEC6</accession>
<dbReference type="Pfam" id="PF17064">
    <property type="entry name" value="QVR"/>
    <property type="match status" value="1"/>
</dbReference>
<dbReference type="OrthoDB" id="75169at2759"/>
<keyword evidence="7" id="KW-0325">Glycoprotein</keyword>
<dbReference type="GO" id="GO:0098552">
    <property type="term" value="C:side of membrane"/>
    <property type="evidence" value="ECO:0007669"/>
    <property type="project" value="UniProtKB-KW"/>
</dbReference>
<keyword evidence="2" id="KW-0336">GPI-anchor</keyword>